<dbReference type="PANTHER" id="PTHR15481:SF5">
    <property type="entry name" value="SQUAMOUS CELL CARCINOMA ANTIGEN RECOGNIZED BY T-CELLS 3"/>
    <property type="match status" value="1"/>
</dbReference>
<comment type="subcellular location">
    <subcellularLocation>
        <location evidence="1">Nucleus</location>
    </subcellularLocation>
</comment>
<dbReference type="InterPro" id="IPR003954">
    <property type="entry name" value="RRM_euk-type"/>
</dbReference>
<dbReference type="GO" id="GO:0000398">
    <property type="term" value="P:mRNA splicing, via spliceosome"/>
    <property type="evidence" value="ECO:0007669"/>
    <property type="project" value="TreeGrafter"/>
</dbReference>
<dbReference type="GO" id="GO:0005737">
    <property type="term" value="C:cytoplasm"/>
    <property type="evidence" value="ECO:0007669"/>
    <property type="project" value="TreeGrafter"/>
</dbReference>
<dbReference type="AlphaFoldDB" id="A0A6J2K068"/>
<feature type="compositionally biased region" description="Pro residues" evidence="6">
    <location>
        <begin position="820"/>
        <end position="833"/>
    </location>
</feature>
<dbReference type="Pfam" id="PF00076">
    <property type="entry name" value="RRM_1"/>
    <property type="match status" value="2"/>
</dbReference>
<dbReference type="InterPro" id="IPR000504">
    <property type="entry name" value="RRM_dom"/>
</dbReference>
<evidence type="ECO:0000256" key="5">
    <source>
        <dbReference type="PROSITE-ProRule" id="PRU00176"/>
    </source>
</evidence>
<evidence type="ECO:0000256" key="3">
    <source>
        <dbReference type="ARBA" id="ARBA00022884"/>
    </source>
</evidence>
<evidence type="ECO:0000259" key="7">
    <source>
        <dbReference type="PROSITE" id="PS50102"/>
    </source>
</evidence>
<feature type="region of interest" description="Disordered" evidence="6">
    <location>
        <begin position="818"/>
        <end position="892"/>
    </location>
</feature>
<dbReference type="GO" id="GO:0005654">
    <property type="term" value="C:nucleoplasm"/>
    <property type="evidence" value="ECO:0007669"/>
    <property type="project" value="TreeGrafter"/>
</dbReference>
<evidence type="ECO:0000256" key="6">
    <source>
        <dbReference type="SAM" id="MobiDB-lite"/>
    </source>
</evidence>
<evidence type="ECO:0000256" key="2">
    <source>
        <dbReference type="ARBA" id="ARBA00022737"/>
    </source>
</evidence>
<evidence type="ECO:0000256" key="4">
    <source>
        <dbReference type="ARBA" id="ARBA00023242"/>
    </source>
</evidence>
<feature type="compositionally biased region" description="Basic and acidic residues" evidence="6">
    <location>
        <begin position="868"/>
        <end position="881"/>
    </location>
</feature>
<dbReference type="GO" id="GO:0061574">
    <property type="term" value="C:ASAP complex"/>
    <property type="evidence" value="ECO:0007669"/>
    <property type="project" value="TreeGrafter"/>
</dbReference>
<name>A0A6J2K068_BOMMA</name>
<dbReference type="Gene3D" id="1.25.40.10">
    <property type="entry name" value="Tetratricopeptide repeat domain"/>
    <property type="match status" value="1"/>
</dbReference>
<dbReference type="PANTHER" id="PTHR15481">
    <property type="entry name" value="RIBONUCLEIC ACID BINDING PROTEIN S1"/>
    <property type="match status" value="1"/>
</dbReference>
<sequence length="892" mass="103551">MAIVEDEIQNGSEGENEIEVVVEEDDGDQDPDSDDEILEMGDWQRKVAEYEHKITLHPFNYDDHIELIQTLWRLSELGQWRTAFERLWEMSVIKVDHWLLWLRTEENISQSEELIANLFYKATCDCYSMSILSRWSSWALSLDEIPKIRAQLDEVLRRGGSDPYSGKVLWDLKIDFEKSQLNETCKEDSGYKEQEDRVLRCLEVVASLPISRNQEAWDLFEDFAKDIREQEYIEKVEQQHKAAVDYLKKIMPYEIRTKTTQCYMANYKVYLEYIDLVKQLSVEEKYAECDSDGLLRLLYDRATYECLLNPAVFELLVEFAKHTQVTSSRATYWRVLELCTRRCPQKHTFWTLKMQQAEHEEKDFDEVKSIFETALSKGLESYKEAEMLWLNYLEYVRRNTKFSDDDQIERLRRTFRLAWDSLAEAWGDEANDCEIPLYWARIEYKFLNSPKRGKEIFEELFKYGFNKTMSKYWEALIQLESSRSPPLSEFKFRDLLRRALRSVTDYPPAIARLWTDYERDYGKLDTSKECQETCELKIREWRKNYQALKENMTNKNDTDKTNENKKGKSANKNKKLENKQKGKRKLNGGSDEASDVKRKRDGDQELPVKEKDGGSSGVKRAHTEEETELTENKKQRVEAAGTAQSASTEACTLFVSNLDFKVDEDKLRQELSKYGDIVEMRLRSGVKSFGGSICYCQYKTADSVEEALKHDRTPLDGRPMFLSRYSADKSKATFKYATTMEKNKLFVTGLPYSRCNKECLTEIFEKYGKLKDIRVVTFKDGKPKGLAYVDYEDEDSAARAIAATNGTTVGDRKIEVAISQPPPRAARPPPASRPPAAGMRRTQLSFLPRVLQQASTSKESSTNSHANGTEKRPLSNSDFKKMIASSSSSHDN</sequence>
<feature type="region of interest" description="Disordered" evidence="6">
    <location>
        <begin position="549"/>
        <end position="642"/>
    </location>
</feature>
<feature type="domain" description="RRM" evidence="7">
    <location>
        <begin position="743"/>
        <end position="821"/>
    </location>
</feature>
<organism evidence="8 9">
    <name type="scientific">Bombyx mandarina</name>
    <name type="common">Wild silk moth</name>
    <name type="synonym">Wild silkworm</name>
    <dbReference type="NCBI Taxonomy" id="7092"/>
    <lineage>
        <taxon>Eukaryota</taxon>
        <taxon>Metazoa</taxon>
        <taxon>Ecdysozoa</taxon>
        <taxon>Arthropoda</taxon>
        <taxon>Hexapoda</taxon>
        <taxon>Insecta</taxon>
        <taxon>Pterygota</taxon>
        <taxon>Neoptera</taxon>
        <taxon>Endopterygota</taxon>
        <taxon>Lepidoptera</taxon>
        <taxon>Glossata</taxon>
        <taxon>Ditrysia</taxon>
        <taxon>Bombycoidea</taxon>
        <taxon>Bombycidae</taxon>
        <taxon>Bombycinae</taxon>
        <taxon>Bombyx</taxon>
    </lineage>
</organism>
<reference evidence="9" key="1">
    <citation type="submission" date="2025-08" db="UniProtKB">
        <authorList>
            <consortium name="RefSeq"/>
        </authorList>
    </citation>
    <scope>IDENTIFICATION</scope>
    <source>
        <tissue evidence="9">Silk gland</tissue>
    </source>
</reference>
<dbReference type="KEGG" id="bman:114246776"/>
<dbReference type="Pfam" id="PF05843">
    <property type="entry name" value="Suf"/>
    <property type="match status" value="1"/>
</dbReference>
<gene>
    <name evidence="9" type="primary">LOC114246776</name>
</gene>
<dbReference type="GeneID" id="114246776"/>
<feature type="domain" description="RRM" evidence="7">
    <location>
        <begin position="651"/>
        <end position="739"/>
    </location>
</feature>
<dbReference type="Gene3D" id="3.30.70.330">
    <property type="match status" value="2"/>
</dbReference>
<feature type="compositionally biased region" description="Polar residues" evidence="6">
    <location>
        <begin position="852"/>
        <end position="867"/>
    </location>
</feature>
<evidence type="ECO:0000313" key="9">
    <source>
        <dbReference type="RefSeq" id="XP_028035265.1"/>
    </source>
</evidence>
<dbReference type="SUPFAM" id="SSF54928">
    <property type="entry name" value="RNA-binding domain, RBD"/>
    <property type="match status" value="2"/>
</dbReference>
<dbReference type="SMART" id="SM00360">
    <property type="entry name" value="RRM"/>
    <property type="match status" value="2"/>
</dbReference>
<dbReference type="OrthoDB" id="360390at2759"/>
<protein>
    <submittedName>
        <fullName evidence="9">Squamous cell carcinoma antigen recognized by T-cells 3</fullName>
    </submittedName>
</protein>
<keyword evidence="4" id="KW-0539">Nucleus</keyword>
<dbReference type="InterPro" id="IPR012677">
    <property type="entry name" value="Nucleotide-bd_a/b_plait_sf"/>
</dbReference>
<proteinExistence type="predicted"/>
<dbReference type="InterPro" id="IPR035979">
    <property type="entry name" value="RBD_domain_sf"/>
</dbReference>
<feature type="compositionally biased region" description="Basic and acidic residues" evidence="6">
    <location>
        <begin position="594"/>
        <end position="613"/>
    </location>
</feature>
<evidence type="ECO:0000256" key="1">
    <source>
        <dbReference type="ARBA" id="ARBA00004123"/>
    </source>
</evidence>
<feature type="compositionally biased region" description="Basic and acidic residues" evidence="6">
    <location>
        <begin position="556"/>
        <end position="566"/>
    </location>
</feature>
<dbReference type="CTD" id="31448"/>
<accession>A0A6J2K068</accession>
<dbReference type="RefSeq" id="XP_028035265.1">
    <property type="nucleotide sequence ID" value="XM_028179464.1"/>
</dbReference>
<keyword evidence="2" id="KW-0677">Repeat</keyword>
<dbReference type="PROSITE" id="PS50102">
    <property type="entry name" value="RRM"/>
    <property type="match status" value="2"/>
</dbReference>
<keyword evidence="8" id="KW-1185">Reference proteome</keyword>
<dbReference type="GO" id="GO:0003723">
    <property type="term" value="F:RNA binding"/>
    <property type="evidence" value="ECO:0007669"/>
    <property type="project" value="UniProtKB-UniRule"/>
</dbReference>
<dbReference type="InterPro" id="IPR008847">
    <property type="entry name" value="Suf"/>
</dbReference>
<dbReference type="Proteomes" id="UP000504629">
    <property type="component" value="Unplaced"/>
</dbReference>
<keyword evidence="3 5" id="KW-0694">RNA-binding</keyword>
<evidence type="ECO:0000313" key="8">
    <source>
        <dbReference type="Proteomes" id="UP000504629"/>
    </source>
</evidence>
<dbReference type="SMART" id="SM00361">
    <property type="entry name" value="RRM_1"/>
    <property type="match status" value="1"/>
</dbReference>
<dbReference type="SUPFAM" id="SSF48452">
    <property type="entry name" value="TPR-like"/>
    <property type="match status" value="1"/>
</dbReference>
<dbReference type="InterPro" id="IPR011990">
    <property type="entry name" value="TPR-like_helical_dom_sf"/>
</dbReference>